<keyword evidence="1" id="KW-0812">Transmembrane</keyword>
<dbReference type="EMBL" id="HBUE01263141">
    <property type="protein sequence ID" value="CAG6560143.1"/>
    <property type="molecule type" value="Transcribed_RNA"/>
</dbReference>
<feature type="transmembrane region" description="Helical" evidence="1">
    <location>
        <begin position="67"/>
        <end position="88"/>
    </location>
</feature>
<sequence length="113" mass="12533">MPPDVPKVGIFLFVRFPTLGAVEQAVLVTMHRNRRESSMVATRGLFHGPRNALRLLRVRNFDLNLKLAGIADCIALVLIGGLVVVKFLQQVLIVVQFQIVVNNELLLDYGVAV</sequence>
<dbReference type="EMBL" id="HBUE01263143">
    <property type="protein sequence ID" value="CAG6560145.1"/>
    <property type="molecule type" value="Transcribed_RNA"/>
</dbReference>
<proteinExistence type="predicted"/>
<protein>
    <submittedName>
        <fullName evidence="2">(northern house mosquito) hypothetical protein</fullName>
    </submittedName>
</protein>
<dbReference type="EMBL" id="HBUE01263142">
    <property type="protein sequence ID" value="CAG6560144.1"/>
    <property type="molecule type" value="Transcribed_RNA"/>
</dbReference>
<keyword evidence="1" id="KW-1133">Transmembrane helix</keyword>
<dbReference type="EMBL" id="HBUE01158015">
    <property type="protein sequence ID" value="CAG6508788.1"/>
    <property type="molecule type" value="Transcribed_RNA"/>
</dbReference>
<name>A0A8D8ISP4_CULPI</name>
<keyword evidence="1" id="KW-0472">Membrane</keyword>
<evidence type="ECO:0000256" key="1">
    <source>
        <dbReference type="SAM" id="Phobius"/>
    </source>
</evidence>
<organism evidence="2">
    <name type="scientific">Culex pipiens</name>
    <name type="common">House mosquito</name>
    <dbReference type="NCBI Taxonomy" id="7175"/>
    <lineage>
        <taxon>Eukaryota</taxon>
        <taxon>Metazoa</taxon>
        <taxon>Ecdysozoa</taxon>
        <taxon>Arthropoda</taxon>
        <taxon>Hexapoda</taxon>
        <taxon>Insecta</taxon>
        <taxon>Pterygota</taxon>
        <taxon>Neoptera</taxon>
        <taxon>Endopterygota</taxon>
        <taxon>Diptera</taxon>
        <taxon>Nematocera</taxon>
        <taxon>Culicoidea</taxon>
        <taxon>Culicidae</taxon>
        <taxon>Culicinae</taxon>
        <taxon>Culicini</taxon>
        <taxon>Culex</taxon>
        <taxon>Culex</taxon>
    </lineage>
</organism>
<dbReference type="AlphaFoldDB" id="A0A8D8ISP4"/>
<dbReference type="EMBL" id="HBUE01158014">
    <property type="protein sequence ID" value="CAG6508787.1"/>
    <property type="molecule type" value="Transcribed_RNA"/>
</dbReference>
<feature type="transmembrane region" description="Helical" evidence="1">
    <location>
        <begin position="12"/>
        <end position="30"/>
    </location>
</feature>
<dbReference type="EMBL" id="HBUE01158016">
    <property type="protein sequence ID" value="CAG6508789.1"/>
    <property type="molecule type" value="Transcribed_RNA"/>
</dbReference>
<accession>A0A8D8ISP4</accession>
<reference evidence="2" key="1">
    <citation type="submission" date="2021-05" db="EMBL/GenBank/DDBJ databases">
        <authorList>
            <person name="Alioto T."/>
            <person name="Alioto T."/>
            <person name="Gomez Garrido J."/>
        </authorList>
    </citation>
    <scope>NUCLEOTIDE SEQUENCE</scope>
</reference>
<evidence type="ECO:0000313" key="2">
    <source>
        <dbReference type="EMBL" id="CAG6560145.1"/>
    </source>
</evidence>